<evidence type="ECO:0000313" key="1">
    <source>
        <dbReference type="EMBL" id="MCJ2186994.1"/>
    </source>
</evidence>
<keyword evidence="2" id="KW-1185">Reference proteome</keyword>
<comment type="caution">
    <text evidence="1">The sequence shown here is derived from an EMBL/GenBank/DDBJ whole genome shotgun (WGS) entry which is preliminary data.</text>
</comment>
<protein>
    <recommendedName>
        <fullName evidence="3">Flagellar basal body rod protein FlgB</fullName>
    </recommendedName>
</protein>
<proteinExistence type="predicted"/>
<organism evidence="1 2">
    <name type="scientific">Novosphingobium beihaiensis</name>
    <dbReference type="NCBI Taxonomy" id="2930389"/>
    <lineage>
        <taxon>Bacteria</taxon>
        <taxon>Pseudomonadati</taxon>
        <taxon>Pseudomonadota</taxon>
        <taxon>Alphaproteobacteria</taxon>
        <taxon>Sphingomonadales</taxon>
        <taxon>Sphingomonadaceae</taxon>
        <taxon>Novosphingobium</taxon>
    </lineage>
</organism>
<accession>A0ABT0BPL3</accession>
<reference evidence="1 2" key="1">
    <citation type="submission" date="2022-04" db="EMBL/GenBank/DDBJ databases">
        <title>Identification of a novel bacterium isolated from mangrove sediments.</title>
        <authorList>
            <person name="Pan X."/>
        </authorList>
    </citation>
    <scope>NUCLEOTIDE SEQUENCE [LARGE SCALE GENOMIC DNA]</scope>
    <source>
        <strain evidence="1 2">B2638</strain>
    </source>
</reference>
<sequence length="114" mass="12440">MGSQYTVALVGKVLDALNLRQITTAQNIANANSAHYVPKDVSFEASLARAAAEGPDAVRRFSAEVTARPFNTDQQELRLDLEMQTASATAQRYSALSDLLGREMEIQRLATRGQ</sequence>
<name>A0ABT0BPL3_9SPHN</name>
<evidence type="ECO:0008006" key="3">
    <source>
        <dbReference type="Google" id="ProtNLM"/>
    </source>
</evidence>
<evidence type="ECO:0000313" key="2">
    <source>
        <dbReference type="Proteomes" id="UP001202281"/>
    </source>
</evidence>
<dbReference type="EMBL" id="JALHLG010000009">
    <property type="protein sequence ID" value="MCJ2186994.1"/>
    <property type="molecule type" value="Genomic_DNA"/>
</dbReference>
<gene>
    <name evidence="1" type="ORF">MTR66_09220</name>
</gene>
<dbReference type="Proteomes" id="UP001202281">
    <property type="component" value="Unassembled WGS sequence"/>
</dbReference>
<dbReference type="RefSeq" id="WP_243920004.1">
    <property type="nucleotide sequence ID" value="NZ_JALHLG010000009.1"/>
</dbReference>